<dbReference type="EMBL" id="UGJJ01000002">
    <property type="protein sequence ID" value="STR02802.1"/>
    <property type="molecule type" value="Genomic_DNA"/>
</dbReference>
<dbReference type="AlphaFoldDB" id="A0A377R499"/>
<dbReference type="PROSITE" id="PS51257">
    <property type="entry name" value="PROKAR_LIPOPROTEIN"/>
    <property type="match status" value="1"/>
</dbReference>
<evidence type="ECO:0000313" key="2">
    <source>
        <dbReference type="Proteomes" id="UP000254293"/>
    </source>
</evidence>
<dbReference type="Proteomes" id="UP000254293">
    <property type="component" value="Unassembled WGS sequence"/>
</dbReference>
<name>A0A377R499_9NEIS</name>
<protein>
    <submittedName>
        <fullName evidence="1">Uncharacterized protein</fullName>
    </submittedName>
</protein>
<reference evidence="1 2" key="1">
    <citation type="submission" date="2018-06" db="EMBL/GenBank/DDBJ databases">
        <authorList>
            <consortium name="Pathogen Informatics"/>
            <person name="Doyle S."/>
        </authorList>
    </citation>
    <scope>NUCLEOTIDE SEQUENCE [LARGE SCALE GENOMIC DNA]</scope>
    <source>
        <strain evidence="1 2">NCTC13336</strain>
    </source>
</reference>
<evidence type="ECO:0000313" key="1">
    <source>
        <dbReference type="EMBL" id="STR02802.1"/>
    </source>
</evidence>
<organism evidence="1 2">
    <name type="scientific">Kingella potus</name>
    <dbReference type="NCBI Taxonomy" id="265175"/>
    <lineage>
        <taxon>Bacteria</taxon>
        <taxon>Pseudomonadati</taxon>
        <taxon>Pseudomonadota</taxon>
        <taxon>Betaproteobacteria</taxon>
        <taxon>Neisseriales</taxon>
        <taxon>Neisseriaceae</taxon>
        <taxon>Kingella</taxon>
    </lineage>
</organism>
<gene>
    <name evidence="1" type="ORF">NCTC13336_01683</name>
</gene>
<proteinExistence type="predicted"/>
<keyword evidence="2" id="KW-1185">Reference proteome</keyword>
<sequence>MRAFRRHIVTLVVLGGGCPVGCVAQRCTRSIQSEKTVCKLQTVFRTRRVRVFRRPLPCFPTAASACVVLGRHTLHNGGGRLKKRDVAFSDGLCVCGETSQKHPFGRLHNRQGVSSQDDARAAAAQKLFEHLCKRCFGCAESVFQTAWFVRCLIRCVNSRNRASPCDTPYITAEAV</sequence>
<accession>A0A377R499</accession>